<comment type="caution">
    <text evidence="11">The sequence shown here is derived from an EMBL/GenBank/DDBJ whole genome shotgun (WGS) entry which is preliminary data.</text>
</comment>
<feature type="chain" id="PRO_5006393607" description="chitinase" evidence="9">
    <location>
        <begin position="27"/>
        <end position="373"/>
    </location>
</feature>
<dbReference type="PANTHER" id="PTHR11177:SF317">
    <property type="entry name" value="CHITINASE 12-RELATED"/>
    <property type="match status" value="1"/>
</dbReference>
<keyword evidence="6" id="KW-0624">Polysaccharide degradation</keyword>
<dbReference type="GO" id="GO:0008843">
    <property type="term" value="F:endochitinase activity"/>
    <property type="evidence" value="ECO:0007669"/>
    <property type="project" value="UniProtKB-EC"/>
</dbReference>
<dbReference type="EMBL" id="LDJI01000032">
    <property type="protein sequence ID" value="KRG62450.1"/>
    <property type="molecule type" value="Genomic_DNA"/>
</dbReference>
<dbReference type="SUPFAM" id="SSF54556">
    <property type="entry name" value="Chitinase insertion domain"/>
    <property type="match status" value="1"/>
</dbReference>
<feature type="domain" description="GH18" evidence="10">
    <location>
        <begin position="29"/>
        <end position="370"/>
    </location>
</feature>
<dbReference type="InterPro" id="IPR017853">
    <property type="entry name" value="GH"/>
</dbReference>
<keyword evidence="3 7" id="KW-0378">Hydrolase</keyword>
<dbReference type="InterPro" id="IPR011583">
    <property type="entry name" value="Chitinase_II/V-like_cat"/>
</dbReference>
<evidence type="ECO:0000256" key="9">
    <source>
        <dbReference type="SAM" id="SignalP"/>
    </source>
</evidence>
<keyword evidence="9" id="KW-0732">Signal</keyword>
<sequence length="373" mass="41659">MFHRRYGLRTLLAAALLCLTATTAYAQSPRVIGYVMDSPAPLQLSAEKLDVVNFAFALVRPDGSVYLPDSVDPARLHAVVAKRADNPSLQIVLSIGGWGAGNFSEAAASEAARTRFIDSSVALMHQFKLDGLDIDWEYPTLGDADISHSPDDRHNFTVLLEQLRARLDKEGSQRHYLLTIAAAEGRAAEGLELPRIAQSLDWINLMTYDFYGSLTKTTGHHSGLSRSPLATPAGRTTVDAVKYFLDAGVPANKINVGVPFYGRTFGDVAPPNNGRFQKFSSEGGFISWRDIVHTRLNNPDWEQHWDENAQVPWLWNPKERRMVSYDDPRSLAIKVEYVKQQGLGGIMYWEQRQDDNEQLLDVLHKGLHSEQLK</sequence>
<reference evidence="11 12" key="1">
    <citation type="submission" date="2015-05" db="EMBL/GenBank/DDBJ databases">
        <title>Genome sequencing and analysis of members of genus Stenotrophomonas.</title>
        <authorList>
            <person name="Patil P.P."/>
            <person name="Midha S."/>
            <person name="Patil P.B."/>
        </authorList>
    </citation>
    <scope>NUCLEOTIDE SEQUENCE [LARGE SCALE GENOMIC DNA]</scope>
    <source>
        <strain evidence="11 12">DSM 18929</strain>
    </source>
</reference>
<gene>
    <name evidence="11" type="ORF">ABB26_16445</name>
</gene>
<dbReference type="CDD" id="cd06548">
    <property type="entry name" value="GH18_chitinase"/>
    <property type="match status" value="1"/>
</dbReference>
<evidence type="ECO:0000256" key="6">
    <source>
        <dbReference type="ARBA" id="ARBA00023326"/>
    </source>
</evidence>
<dbReference type="SUPFAM" id="SSF51445">
    <property type="entry name" value="(Trans)glycosidases"/>
    <property type="match status" value="1"/>
</dbReference>
<dbReference type="Proteomes" id="UP000050864">
    <property type="component" value="Unassembled WGS sequence"/>
</dbReference>
<evidence type="ECO:0000256" key="8">
    <source>
        <dbReference type="RuleBase" id="RU004453"/>
    </source>
</evidence>
<dbReference type="InterPro" id="IPR029070">
    <property type="entry name" value="Chitinase_insertion_sf"/>
</dbReference>
<evidence type="ECO:0000256" key="5">
    <source>
        <dbReference type="ARBA" id="ARBA00023295"/>
    </source>
</evidence>
<dbReference type="EC" id="3.2.1.14" evidence="2"/>
<evidence type="ECO:0000256" key="1">
    <source>
        <dbReference type="ARBA" id="ARBA00000822"/>
    </source>
</evidence>
<feature type="signal peptide" evidence="9">
    <location>
        <begin position="1"/>
        <end position="26"/>
    </location>
</feature>
<dbReference type="Gene3D" id="3.10.50.10">
    <property type="match status" value="1"/>
</dbReference>
<dbReference type="InterPro" id="IPR001223">
    <property type="entry name" value="Glyco_hydro18_cat"/>
</dbReference>
<keyword evidence="5 7" id="KW-0326">Glycosidase</keyword>
<dbReference type="Pfam" id="PF00704">
    <property type="entry name" value="Glyco_hydro_18"/>
    <property type="match status" value="1"/>
</dbReference>
<keyword evidence="12" id="KW-1185">Reference proteome</keyword>
<evidence type="ECO:0000259" key="10">
    <source>
        <dbReference type="PROSITE" id="PS51910"/>
    </source>
</evidence>
<evidence type="ECO:0000256" key="4">
    <source>
        <dbReference type="ARBA" id="ARBA00023024"/>
    </source>
</evidence>
<keyword evidence="6" id="KW-0119">Carbohydrate metabolism</keyword>
<dbReference type="PATRIC" id="fig|405444.3.peg.2541"/>
<dbReference type="SMART" id="SM00636">
    <property type="entry name" value="Glyco_18"/>
    <property type="match status" value="1"/>
</dbReference>
<evidence type="ECO:0000256" key="2">
    <source>
        <dbReference type="ARBA" id="ARBA00012729"/>
    </source>
</evidence>
<dbReference type="InterPro" id="IPR050314">
    <property type="entry name" value="Glycosyl_Hydrlase_18"/>
</dbReference>
<evidence type="ECO:0000313" key="12">
    <source>
        <dbReference type="Proteomes" id="UP000050864"/>
    </source>
</evidence>
<proteinExistence type="inferred from homology"/>
<comment type="catalytic activity">
    <reaction evidence="1">
        <text>Random endo-hydrolysis of N-acetyl-beta-D-glucosaminide (1-&gt;4)-beta-linkages in chitin and chitodextrins.</text>
        <dbReference type="EC" id="3.2.1.14"/>
    </reaction>
</comment>
<dbReference type="Gene3D" id="3.20.20.80">
    <property type="entry name" value="Glycosidases"/>
    <property type="match status" value="1"/>
</dbReference>
<dbReference type="AlphaFoldDB" id="A0A0R0C7A2"/>
<accession>A0A0R0C7A2</accession>
<protein>
    <recommendedName>
        <fullName evidence="2">chitinase</fullName>
        <ecNumber evidence="2">3.2.1.14</ecNumber>
    </recommendedName>
</protein>
<dbReference type="GO" id="GO:0008061">
    <property type="term" value="F:chitin binding"/>
    <property type="evidence" value="ECO:0007669"/>
    <property type="project" value="InterPro"/>
</dbReference>
<dbReference type="PROSITE" id="PS01095">
    <property type="entry name" value="GH18_1"/>
    <property type="match status" value="1"/>
</dbReference>
<dbReference type="PROSITE" id="PS51910">
    <property type="entry name" value="GH18_2"/>
    <property type="match status" value="1"/>
</dbReference>
<comment type="similarity">
    <text evidence="8">Belongs to the glycosyl hydrolase 18 family.</text>
</comment>
<name>A0A0R0C7A2_9GAMM</name>
<dbReference type="InterPro" id="IPR001579">
    <property type="entry name" value="Glyco_hydro_18_chit_AS"/>
</dbReference>
<dbReference type="STRING" id="405444.ABB26_16445"/>
<evidence type="ECO:0000313" key="11">
    <source>
        <dbReference type="EMBL" id="KRG62450.1"/>
    </source>
</evidence>
<organism evidence="11 12">
    <name type="scientific">Stenotrophomonas humi</name>
    <dbReference type="NCBI Taxonomy" id="405444"/>
    <lineage>
        <taxon>Bacteria</taxon>
        <taxon>Pseudomonadati</taxon>
        <taxon>Pseudomonadota</taxon>
        <taxon>Gammaproteobacteria</taxon>
        <taxon>Lysobacterales</taxon>
        <taxon>Lysobacteraceae</taxon>
        <taxon>Stenotrophomonas</taxon>
    </lineage>
</organism>
<evidence type="ECO:0000256" key="7">
    <source>
        <dbReference type="RuleBase" id="RU000489"/>
    </source>
</evidence>
<dbReference type="GO" id="GO:0000272">
    <property type="term" value="P:polysaccharide catabolic process"/>
    <property type="evidence" value="ECO:0007669"/>
    <property type="project" value="UniProtKB-KW"/>
</dbReference>
<dbReference type="PANTHER" id="PTHR11177">
    <property type="entry name" value="CHITINASE"/>
    <property type="match status" value="1"/>
</dbReference>
<dbReference type="GO" id="GO:0006032">
    <property type="term" value="P:chitin catabolic process"/>
    <property type="evidence" value="ECO:0007669"/>
    <property type="project" value="UniProtKB-KW"/>
</dbReference>
<evidence type="ECO:0000256" key="3">
    <source>
        <dbReference type="ARBA" id="ARBA00022801"/>
    </source>
</evidence>
<keyword evidence="4" id="KW-0146">Chitin degradation</keyword>